<sequence>MAITTYNSLVQKTFCDNAIRSVVMIDDDFITYSDSIKALNSEIKLDPAKVDSSKRAATLEEYFQAKNMICDIDNGSVNFDVDRIRKSDLVIMDYHLDNNAPDKTITILKELKNSDHLNMIVIYTREELKTVWMQIASSLRGIENCNEKILETENDELIEYWQSVISPDLIHKGERALTRDETVLYIQNDCLCKRIKKAIRDDGSLTEQNDINFIAKMISEYAVAENAVIPDYVTKSMVVGDTAGIKWIQSGNIFISVFHKDKDDHESDGERIWQTLNESLIEWNPSYYQIIKSEIQNTIEAEALSFNNHLANDGYGQAGWLNQILNSASDEIKRKNIEFVFSNLSEELYERLKGNKSLVGFINDVFETYTTDFKSSGEAKSLDYCSKQMNLPANASSFNEMYHALNMNLSSKNFEEGHISTGTIFFDTESEKWYLCVSAACDLVPTQGNDPHHKRLSPHRLIKVLELFNANQNKALPNAEQSKYIYVIHKNTRKYLSIFEGDKTLPVVDYMVVLNHGHTVPGEEKNILSAVFLSSMDDNVQNVPVKLKLKSQLRSGYAERYQAIASQYSSRIGVDYVSMMP</sequence>
<dbReference type="Pfam" id="PF19192">
    <property type="entry name" value="Response_reg_2"/>
    <property type="match status" value="1"/>
</dbReference>
<dbReference type="OrthoDB" id="7605462at2"/>
<feature type="domain" description="Response receiver" evidence="1">
    <location>
        <begin position="19"/>
        <end position="160"/>
    </location>
</feature>
<protein>
    <recommendedName>
        <fullName evidence="1">Response receiver domain-containing protein</fullName>
    </recommendedName>
</protein>
<organism evidence="2 3">
    <name type="scientific">Citrobacter amalonaticus</name>
    <dbReference type="NCBI Taxonomy" id="35703"/>
    <lineage>
        <taxon>Bacteria</taxon>
        <taxon>Pseudomonadati</taxon>
        <taxon>Pseudomonadota</taxon>
        <taxon>Gammaproteobacteria</taxon>
        <taxon>Enterobacterales</taxon>
        <taxon>Enterobacteriaceae</taxon>
        <taxon>Citrobacter</taxon>
    </lineage>
</organism>
<evidence type="ECO:0000259" key="1">
    <source>
        <dbReference type="Pfam" id="PF19192"/>
    </source>
</evidence>
<dbReference type="InterPro" id="IPR043834">
    <property type="entry name" value="REC"/>
</dbReference>
<evidence type="ECO:0000313" key="3">
    <source>
        <dbReference type="Proteomes" id="UP000237003"/>
    </source>
</evidence>
<dbReference type="RefSeq" id="WP_103778229.1">
    <property type="nucleotide sequence ID" value="NZ_PQLX01000004.1"/>
</dbReference>
<reference evidence="2 3" key="1">
    <citation type="submission" date="2018-01" db="EMBL/GenBank/DDBJ databases">
        <title>Complete genome sequences of 14 Citrobacter spp. isolated from plant in Canada.</title>
        <authorList>
            <person name="Bhandare S.G."/>
            <person name="Colavecchio A."/>
            <person name="Jeukens J."/>
            <person name="Emond-Rheault J.-G."/>
            <person name="Freschi L."/>
            <person name="Hamel J."/>
            <person name="Kukavica-Ibrulj I."/>
            <person name="Levesque R."/>
            <person name="Goodridge L."/>
        </authorList>
    </citation>
    <scope>NUCLEOTIDE SEQUENCE [LARGE SCALE GENOMIC DNA]</scope>
    <source>
        <strain evidence="2 3">S1285</strain>
    </source>
</reference>
<name>A0A2S4RXV4_CITAM</name>
<dbReference type="EMBL" id="PQLX01000004">
    <property type="protein sequence ID" value="POU65295.1"/>
    <property type="molecule type" value="Genomic_DNA"/>
</dbReference>
<evidence type="ECO:0000313" key="2">
    <source>
        <dbReference type="EMBL" id="POU65295.1"/>
    </source>
</evidence>
<gene>
    <name evidence="2" type="ORF">C3430_14015</name>
</gene>
<dbReference type="Proteomes" id="UP000237003">
    <property type="component" value="Unassembled WGS sequence"/>
</dbReference>
<accession>A0A2S4RXV4</accession>
<comment type="caution">
    <text evidence="2">The sequence shown here is derived from an EMBL/GenBank/DDBJ whole genome shotgun (WGS) entry which is preliminary data.</text>
</comment>
<proteinExistence type="predicted"/>
<dbReference type="AlphaFoldDB" id="A0A2S4RXV4"/>